<dbReference type="AlphaFoldDB" id="J4I3B0"/>
<organism evidence="6 7">
    <name type="scientific">Fibroporia radiculosa</name>
    <dbReference type="NCBI Taxonomy" id="599839"/>
    <lineage>
        <taxon>Eukaryota</taxon>
        <taxon>Fungi</taxon>
        <taxon>Dikarya</taxon>
        <taxon>Basidiomycota</taxon>
        <taxon>Agaricomycotina</taxon>
        <taxon>Agaricomycetes</taxon>
        <taxon>Polyporales</taxon>
        <taxon>Fibroporiaceae</taxon>
        <taxon>Fibroporia</taxon>
    </lineage>
</organism>
<dbReference type="PROSITE" id="PS00687">
    <property type="entry name" value="ALDEHYDE_DEHYDR_GLU"/>
    <property type="match status" value="1"/>
</dbReference>
<feature type="domain" description="Aldehyde dehydrogenase" evidence="5">
    <location>
        <begin position="33"/>
        <end position="495"/>
    </location>
</feature>
<accession>J4I3B0</accession>
<evidence type="ECO:0000313" key="7">
    <source>
        <dbReference type="Proteomes" id="UP000006352"/>
    </source>
</evidence>
<name>J4I3B0_9APHY</name>
<dbReference type="FunFam" id="3.40.605.10:FF:000001">
    <property type="entry name" value="Aldehyde dehydrogenase 1"/>
    <property type="match status" value="1"/>
</dbReference>
<dbReference type="InterPro" id="IPR016162">
    <property type="entry name" value="Ald_DH_N"/>
</dbReference>
<dbReference type="InterPro" id="IPR029510">
    <property type="entry name" value="Ald_DH_CS_GLU"/>
</dbReference>
<dbReference type="EMBL" id="HE797364">
    <property type="protein sequence ID" value="CCM06502.1"/>
    <property type="molecule type" value="Genomic_DNA"/>
</dbReference>
<dbReference type="GeneID" id="24101402"/>
<dbReference type="Gene3D" id="3.40.309.10">
    <property type="entry name" value="Aldehyde Dehydrogenase, Chain A, domain 2"/>
    <property type="match status" value="1"/>
</dbReference>
<dbReference type="SUPFAM" id="SSF53720">
    <property type="entry name" value="ALDH-like"/>
    <property type="match status" value="1"/>
</dbReference>
<dbReference type="PROSITE" id="PS00070">
    <property type="entry name" value="ALDEHYDE_DEHYDR_CYS"/>
    <property type="match status" value="1"/>
</dbReference>
<dbReference type="OrthoDB" id="310895at2759"/>
<dbReference type="InParanoid" id="J4I3B0"/>
<dbReference type="InterPro" id="IPR016163">
    <property type="entry name" value="Ald_DH_C"/>
</dbReference>
<dbReference type="Proteomes" id="UP000006352">
    <property type="component" value="Unassembled WGS sequence"/>
</dbReference>
<proteinExistence type="inferred from homology"/>
<evidence type="ECO:0000256" key="2">
    <source>
        <dbReference type="ARBA" id="ARBA00023002"/>
    </source>
</evidence>
<dbReference type="InterPro" id="IPR015590">
    <property type="entry name" value="Aldehyde_DH_dom"/>
</dbReference>
<evidence type="ECO:0000256" key="3">
    <source>
        <dbReference type="PROSITE-ProRule" id="PRU10007"/>
    </source>
</evidence>
<dbReference type="Gene3D" id="3.40.605.10">
    <property type="entry name" value="Aldehyde Dehydrogenase, Chain A, domain 1"/>
    <property type="match status" value="1"/>
</dbReference>
<keyword evidence="7" id="KW-1185">Reference proteome</keyword>
<comment type="similarity">
    <text evidence="1 4">Belongs to the aldehyde dehydrogenase family.</text>
</comment>
<dbReference type="GO" id="GO:0016620">
    <property type="term" value="F:oxidoreductase activity, acting on the aldehyde or oxo group of donors, NAD or NADP as acceptor"/>
    <property type="evidence" value="ECO:0007669"/>
    <property type="project" value="InterPro"/>
</dbReference>
<dbReference type="InterPro" id="IPR016160">
    <property type="entry name" value="Ald_DH_CS_CYS"/>
</dbReference>
<evidence type="ECO:0000256" key="4">
    <source>
        <dbReference type="RuleBase" id="RU003345"/>
    </source>
</evidence>
<reference evidence="6 7" key="1">
    <citation type="journal article" date="2012" name="Appl. Environ. Microbiol.">
        <title>Short-read sequencing for genomic analysis of the brown rot fungus Fibroporia radiculosa.</title>
        <authorList>
            <person name="Tang J.D."/>
            <person name="Perkins A.D."/>
            <person name="Sonstegard T.S."/>
            <person name="Schroeder S.G."/>
            <person name="Burgess S.C."/>
            <person name="Diehl S.V."/>
        </authorList>
    </citation>
    <scope>NUCLEOTIDE SEQUENCE [LARGE SCALE GENOMIC DNA]</scope>
    <source>
        <strain evidence="6 7">TFFH 294</strain>
    </source>
</reference>
<gene>
    <name evidence="6" type="ORF">FIBRA_08772</name>
</gene>
<keyword evidence="2 4" id="KW-0560">Oxidoreductase</keyword>
<evidence type="ECO:0000259" key="5">
    <source>
        <dbReference type="Pfam" id="PF00171"/>
    </source>
</evidence>
<evidence type="ECO:0000313" key="6">
    <source>
        <dbReference type="EMBL" id="CCM06502.1"/>
    </source>
</evidence>
<sequence>MAPAQAIFSHDFDTPFYKGTARVHTGLFINNEWVQPVQGGTIDIVNPANAKILTQVSIGTSEDVDIAVAAAQAAFKSAWGLNVPGAQRGDLLNKLAELVEQNLDELTALECANTGIPLAFLRTVLIPRIVGDLRYFAGWAGKVAGKTIETNPAKFAYTLRQPIGVVAQIIPWNAPLAFMTLKIAPALACGCSIVLKPSEITPLTALRMCDLIKSAGFPPGVVNIVVGYGTTVGRALSSHLDVRKVSFIGSVAVGKEVARSAADSNLKKVSLELGGKSPNVIFDDADLDQALKWTELGIFGNSGQTCSAGSRIFVQEGIYDKFVEAFVAAAKARKLGNPHLPETAQGPQISKIQFDRVLGYIDIGKQEGATILTGGRQHGKEGFFIEPTVFTNTRPDMRIVREEIFGPVGVVVKFRTEEEAIKLANDTSFGLASAIFTLNVNRAIRVSNAIEAGTVFVNCYNWVEPSLPWTGYKQSGWGHDSGEDALSSYTEVKSVHMNIGLQM</sequence>
<protein>
    <recommendedName>
        <fullName evidence="5">Aldehyde dehydrogenase domain-containing protein</fullName>
    </recommendedName>
</protein>
<dbReference type="Pfam" id="PF00171">
    <property type="entry name" value="Aldedh"/>
    <property type="match status" value="1"/>
</dbReference>
<dbReference type="PANTHER" id="PTHR11699">
    <property type="entry name" value="ALDEHYDE DEHYDROGENASE-RELATED"/>
    <property type="match status" value="1"/>
</dbReference>
<dbReference type="FunFam" id="3.40.309.10:FF:000012">
    <property type="entry name" value="Betaine aldehyde dehydrogenase"/>
    <property type="match status" value="1"/>
</dbReference>
<dbReference type="STRING" id="599839.J4I3B0"/>
<evidence type="ECO:0000256" key="1">
    <source>
        <dbReference type="ARBA" id="ARBA00009986"/>
    </source>
</evidence>
<feature type="active site" evidence="3">
    <location>
        <position position="272"/>
    </location>
</feature>
<dbReference type="InterPro" id="IPR016161">
    <property type="entry name" value="Ald_DH/histidinol_DH"/>
</dbReference>
<dbReference type="HOGENOM" id="CLU_005391_0_0_1"/>
<dbReference type="RefSeq" id="XP_012185785.1">
    <property type="nucleotide sequence ID" value="XM_012330395.1"/>
</dbReference>